<organism evidence="4 5">
    <name type="scientific">Adineta ricciae</name>
    <name type="common">Rotifer</name>
    <dbReference type="NCBI Taxonomy" id="249248"/>
    <lineage>
        <taxon>Eukaryota</taxon>
        <taxon>Metazoa</taxon>
        <taxon>Spiralia</taxon>
        <taxon>Gnathifera</taxon>
        <taxon>Rotifera</taxon>
        <taxon>Eurotatoria</taxon>
        <taxon>Bdelloidea</taxon>
        <taxon>Adinetida</taxon>
        <taxon>Adinetidae</taxon>
        <taxon>Adineta</taxon>
    </lineage>
</organism>
<dbReference type="FunFam" id="1.10.418.10:FF:000059">
    <property type="entry name" value="RIKEN cDNA 6430531B16 gene"/>
    <property type="match status" value="1"/>
</dbReference>
<dbReference type="AlphaFoldDB" id="A0A813ZHC5"/>
<evidence type="ECO:0000313" key="5">
    <source>
        <dbReference type="Proteomes" id="UP000663852"/>
    </source>
</evidence>
<evidence type="ECO:0000256" key="1">
    <source>
        <dbReference type="SAM" id="Coils"/>
    </source>
</evidence>
<protein>
    <recommendedName>
        <fullName evidence="3">Calponin-homology (CH) domain-containing protein</fullName>
    </recommendedName>
</protein>
<feature type="region of interest" description="Disordered" evidence="2">
    <location>
        <begin position="304"/>
        <end position="329"/>
    </location>
</feature>
<reference evidence="4" key="1">
    <citation type="submission" date="2021-02" db="EMBL/GenBank/DDBJ databases">
        <authorList>
            <person name="Nowell W R."/>
        </authorList>
    </citation>
    <scope>NUCLEOTIDE SEQUENCE</scope>
</reference>
<feature type="compositionally biased region" description="Polar residues" evidence="2">
    <location>
        <begin position="238"/>
        <end position="251"/>
    </location>
</feature>
<dbReference type="InterPro" id="IPR001715">
    <property type="entry name" value="CH_dom"/>
</dbReference>
<feature type="domain" description="Calponin-homology (CH)" evidence="3">
    <location>
        <begin position="62"/>
        <end position="167"/>
    </location>
</feature>
<dbReference type="Proteomes" id="UP000663852">
    <property type="component" value="Unassembled WGS sequence"/>
</dbReference>
<dbReference type="EMBL" id="CAJNOJ010000032">
    <property type="protein sequence ID" value="CAF0897950.1"/>
    <property type="molecule type" value="Genomic_DNA"/>
</dbReference>
<dbReference type="InterPro" id="IPR036872">
    <property type="entry name" value="CH_dom_sf"/>
</dbReference>
<evidence type="ECO:0000256" key="2">
    <source>
        <dbReference type="SAM" id="MobiDB-lite"/>
    </source>
</evidence>
<evidence type="ECO:0000259" key="3">
    <source>
        <dbReference type="PROSITE" id="PS50021"/>
    </source>
</evidence>
<dbReference type="PANTHER" id="PTHR12509">
    <property type="entry name" value="SPERMATOGENESIS-ASSOCIATED 4-RELATED"/>
    <property type="match status" value="1"/>
</dbReference>
<dbReference type="GO" id="GO:0005930">
    <property type="term" value="C:axoneme"/>
    <property type="evidence" value="ECO:0007669"/>
    <property type="project" value="TreeGrafter"/>
</dbReference>
<feature type="coiled-coil region" evidence="1">
    <location>
        <begin position="262"/>
        <end position="289"/>
    </location>
</feature>
<comment type="caution">
    <text evidence="4">The sequence shown here is derived from an EMBL/GenBank/DDBJ whole genome shotgun (WGS) entry which is preliminary data.</text>
</comment>
<evidence type="ECO:0000313" key="4">
    <source>
        <dbReference type="EMBL" id="CAF0897950.1"/>
    </source>
</evidence>
<feature type="compositionally biased region" description="Polar residues" evidence="2">
    <location>
        <begin position="205"/>
        <end position="223"/>
    </location>
</feature>
<dbReference type="Gene3D" id="1.10.418.10">
    <property type="entry name" value="Calponin-like domain"/>
    <property type="match status" value="1"/>
</dbReference>
<sequence length="329" mass="38237">MLILDWSYVFDREQIAVLCSWIDSVPFTRKKRKIERDFSDGGIRSLSSYTTLNMSWDIELDDQLLQDLYAWIDQIPLSRPKRRIEKDFADGVMIAELIKYYFPSWVDLHNYAAANSTQQKLVNWGLLNRKVFCRFGLNVPEPVMRGICLGRSRLIEIFLYNLRTKIDDYLYGMETNPSDPQYRALHQKAKITEANAVTPRFSPSGEPNSYGNMQSSNNHNYSGVQYYEQDSAPKSRVPNDNGQKKSSSMHNISADMVSRIEYDEKEQECLAKEEQIQILQAKIRRLEHLLHLKDVRVEDLSDKLDRTRGLPGGSNRPQQQIPMVYNGRK</sequence>
<dbReference type="GO" id="GO:0051493">
    <property type="term" value="P:regulation of cytoskeleton organization"/>
    <property type="evidence" value="ECO:0007669"/>
    <property type="project" value="TreeGrafter"/>
</dbReference>
<dbReference type="PROSITE" id="PS50021">
    <property type="entry name" value="CH"/>
    <property type="match status" value="1"/>
</dbReference>
<dbReference type="InterPro" id="IPR052111">
    <property type="entry name" value="Spermatogenesis_Ciliary_MAP"/>
</dbReference>
<gene>
    <name evidence="4" type="ORF">EDS130_LOCUS9632</name>
</gene>
<dbReference type="InterPro" id="IPR010441">
    <property type="entry name" value="CH_2"/>
</dbReference>
<dbReference type="GO" id="GO:0008017">
    <property type="term" value="F:microtubule binding"/>
    <property type="evidence" value="ECO:0007669"/>
    <property type="project" value="TreeGrafter"/>
</dbReference>
<dbReference type="Pfam" id="PF06294">
    <property type="entry name" value="CH_2"/>
    <property type="match status" value="1"/>
</dbReference>
<dbReference type="SUPFAM" id="SSF47576">
    <property type="entry name" value="Calponin-homology domain, CH-domain"/>
    <property type="match status" value="1"/>
</dbReference>
<dbReference type="PANTHER" id="PTHR12509:SF9">
    <property type="entry name" value="SPERM FLAGELLAR PROTEIN 1 ISOFORM X1"/>
    <property type="match status" value="1"/>
</dbReference>
<proteinExistence type="predicted"/>
<name>A0A813ZHC5_ADIRI</name>
<dbReference type="OrthoDB" id="193300at2759"/>
<keyword evidence="1" id="KW-0175">Coiled coil</keyword>
<accession>A0A813ZHC5</accession>
<feature type="region of interest" description="Disordered" evidence="2">
    <location>
        <begin position="197"/>
        <end position="252"/>
    </location>
</feature>